<dbReference type="AlphaFoldDB" id="A0A6P3Q1R3"/>
<sequence>MEPSGIPESTTPFDYDLQSFLCEKETFNFAAFSTTILYCLVFFLSLVGNSLVLWVLVKYESLESLTNVFILNLCLSDLVFSCLLPLWTLEYHWGWLLGDFPCKLLSMLFSISLCSSIFFLTIMTIHRYLSVVSPLSSLRVHTLRCRVLVTTAVWAISVLASIPDAIFHKVFHHSEHSRCDYAELKWFLASVYQHNVIFLLSMGIILFCYVEILKTLFRSRSKRHHRTVRLILTIVLAHFISWAPYNLMLFLQTLLKFEVIQSCKVSQQLDYALLICRDFAFSHCCFNPVLYVFVGVKFRRHLKALLRHFWLCRSQAPSSSPLPHTPGAFHYEGASFY</sequence>
<dbReference type="OrthoDB" id="10015690at2759"/>
<evidence type="ECO:0000256" key="9">
    <source>
        <dbReference type="ARBA" id="ARBA00023224"/>
    </source>
</evidence>
<keyword evidence="9 12" id="KW-0807">Transducer</keyword>
<dbReference type="PRINTS" id="PR01568">
    <property type="entry name" value="LYMPHOTACTNR"/>
</dbReference>
<evidence type="ECO:0000313" key="16">
    <source>
        <dbReference type="RefSeq" id="XP_011355635.1"/>
    </source>
</evidence>
<feature type="transmembrane region" description="Helical" evidence="13">
    <location>
        <begin position="35"/>
        <end position="57"/>
    </location>
</feature>
<keyword evidence="6 13" id="KW-0472">Membrane</keyword>
<dbReference type="PRINTS" id="PR00237">
    <property type="entry name" value="GPCRRHODOPSN"/>
</dbReference>
<dbReference type="GO" id="GO:0016493">
    <property type="term" value="F:C-C chemokine receptor activity"/>
    <property type="evidence" value="ECO:0007669"/>
    <property type="project" value="TreeGrafter"/>
</dbReference>
<accession>A0A6P3Q1R3</accession>
<evidence type="ECO:0000256" key="12">
    <source>
        <dbReference type="RuleBase" id="RU000688"/>
    </source>
</evidence>
<evidence type="ECO:0000256" key="11">
    <source>
        <dbReference type="ARBA" id="ARBA00073564"/>
    </source>
</evidence>
<dbReference type="InterPro" id="IPR050119">
    <property type="entry name" value="CCR1-9-like"/>
</dbReference>
<keyword evidence="2" id="KW-1003">Cell membrane</keyword>
<dbReference type="CTD" id="2829"/>
<keyword evidence="7" id="KW-1015">Disulfide bond</keyword>
<feature type="transmembrane region" description="Helical" evidence="13">
    <location>
        <begin position="147"/>
        <end position="166"/>
    </location>
</feature>
<dbReference type="KEGG" id="pvp:105290287"/>
<evidence type="ECO:0000256" key="13">
    <source>
        <dbReference type="SAM" id="Phobius"/>
    </source>
</evidence>
<comment type="subcellular location">
    <subcellularLocation>
        <location evidence="1">Cell membrane</location>
        <topology evidence="1">Multi-pass membrane protein</topology>
    </subcellularLocation>
</comment>
<dbReference type="PROSITE" id="PS50262">
    <property type="entry name" value="G_PROTEIN_RECEP_F1_2"/>
    <property type="match status" value="1"/>
</dbReference>
<gene>
    <name evidence="16" type="primary">XCR1</name>
</gene>
<feature type="domain" description="G-protein coupled receptors family 1 profile" evidence="14">
    <location>
        <begin position="48"/>
        <end position="291"/>
    </location>
</feature>
<name>A0A6P3Q1R3_PTEVA</name>
<evidence type="ECO:0000256" key="4">
    <source>
        <dbReference type="ARBA" id="ARBA00022989"/>
    </source>
</evidence>
<proteinExistence type="inferred from homology"/>
<keyword evidence="15" id="KW-1185">Reference proteome</keyword>
<dbReference type="InterPro" id="IPR017452">
    <property type="entry name" value="GPCR_Rhodpsn_7TM"/>
</dbReference>
<evidence type="ECO:0000256" key="3">
    <source>
        <dbReference type="ARBA" id="ARBA00022692"/>
    </source>
</evidence>
<reference evidence="16" key="1">
    <citation type="submission" date="2025-08" db="UniProtKB">
        <authorList>
            <consortium name="RefSeq"/>
        </authorList>
    </citation>
    <scope>IDENTIFICATION</scope>
    <source>
        <tissue evidence="16">Kidney</tissue>
    </source>
</reference>
<comment type="similarity">
    <text evidence="12">Belongs to the G-protein coupled receptor 1 family.</text>
</comment>
<dbReference type="SUPFAM" id="SSF81321">
    <property type="entry name" value="Family A G protein-coupled receptor-like"/>
    <property type="match status" value="1"/>
</dbReference>
<dbReference type="PANTHER" id="PTHR10489">
    <property type="entry name" value="CELL ADHESION MOLECULE"/>
    <property type="match status" value="1"/>
</dbReference>
<dbReference type="Gene3D" id="1.20.1070.10">
    <property type="entry name" value="Rhodopsin 7-helix transmembrane proteins"/>
    <property type="match status" value="1"/>
</dbReference>
<dbReference type="PROSITE" id="PS00237">
    <property type="entry name" value="G_PROTEIN_RECEP_F1_1"/>
    <property type="match status" value="1"/>
</dbReference>
<dbReference type="GO" id="GO:0019957">
    <property type="term" value="F:C-C chemokine binding"/>
    <property type="evidence" value="ECO:0007669"/>
    <property type="project" value="TreeGrafter"/>
</dbReference>
<comment type="function">
    <text evidence="10">Receptor for CCL19 and chemerin/RARRES2. Does not appear to be a signaling receptor, but may have a role in modulating chemokine-triggered immune responses by capturing and internalizing CCL19 or by presenting RARRES2 ligand to CMKLR1, a functional signaling receptor. Plays a critical role for the development of Th2 responses.</text>
</comment>
<feature type="transmembrane region" description="Helical" evidence="13">
    <location>
        <begin position="107"/>
        <end position="126"/>
    </location>
</feature>
<keyword evidence="8 12" id="KW-0675">Receptor</keyword>
<keyword evidence="3 12" id="KW-0812">Transmembrane</keyword>
<feature type="transmembrane region" description="Helical" evidence="13">
    <location>
        <begin position="230"/>
        <end position="251"/>
    </location>
</feature>
<dbReference type="GO" id="GO:0007204">
    <property type="term" value="P:positive regulation of cytosolic calcium ion concentration"/>
    <property type="evidence" value="ECO:0007669"/>
    <property type="project" value="TreeGrafter"/>
</dbReference>
<dbReference type="GeneID" id="105290287"/>
<dbReference type="GO" id="GO:0009897">
    <property type="term" value="C:external side of plasma membrane"/>
    <property type="evidence" value="ECO:0007669"/>
    <property type="project" value="TreeGrafter"/>
</dbReference>
<feature type="transmembrane region" description="Helical" evidence="13">
    <location>
        <begin position="271"/>
        <end position="294"/>
    </location>
</feature>
<evidence type="ECO:0000313" key="15">
    <source>
        <dbReference type="Proteomes" id="UP000515202"/>
    </source>
</evidence>
<evidence type="ECO:0000256" key="6">
    <source>
        <dbReference type="ARBA" id="ARBA00023136"/>
    </source>
</evidence>
<evidence type="ECO:0000259" key="14">
    <source>
        <dbReference type="PROSITE" id="PS50262"/>
    </source>
</evidence>
<evidence type="ECO:0000256" key="7">
    <source>
        <dbReference type="ARBA" id="ARBA00023157"/>
    </source>
</evidence>
<dbReference type="PANTHER" id="PTHR10489:SF730">
    <property type="entry name" value="CHEMOKINE XC RECEPTOR 1"/>
    <property type="match status" value="1"/>
</dbReference>
<dbReference type="InterPro" id="IPR005393">
    <property type="entry name" value="Chemokine_XCR1"/>
</dbReference>
<feature type="transmembrane region" description="Helical" evidence="13">
    <location>
        <begin position="69"/>
        <end position="87"/>
    </location>
</feature>
<dbReference type="GO" id="GO:0060326">
    <property type="term" value="P:cell chemotaxis"/>
    <property type="evidence" value="ECO:0007669"/>
    <property type="project" value="TreeGrafter"/>
</dbReference>
<dbReference type="FunFam" id="1.20.1070.10:FF:000130">
    <property type="entry name" value="Chemokine (C-C motif) receptor 2"/>
    <property type="match status" value="1"/>
</dbReference>
<dbReference type="InterPro" id="IPR000276">
    <property type="entry name" value="GPCR_Rhodpsn"/>
</dbReference>
<organism evidence="15 16">
    <name type="scientific">Pteropus vampyrus</name>
    <name type="common">Large flying fox</name>
    <dbReference type="NCBI Taxonomy" id="132908"/>
    <lineage>
        <taxon>Eukaryota</taxon>
        <taxon>Metazoa</taxon>
        <taxon>Chordata</taxon>
        <taxon>Craniata</taxon>
        <taxon>Vertebrata</taxon>
        <taxon>Euteleostomi</taxon>
        <taxon>Mammalia</taxon>
        <taxon>Eutheria</taxon>
        <taxon>Laurasiatheria</taxon>
        <taxon>Chiroptera</taxon>
        <taxon>Yinpterochiroptera</taxon>
        <taxon>Pteropodoidea</taxon>
        <taxon>Pteropodidae</taxon>
        <taxon>Pteropodinae</taxon>
        <taxon>Pteropus</taxon>
    </lineage>
</organism>
<dbReference type="Proteomes" id="UP000515202">
    <property type="component" value="Unplaced"/>
</dbReference>
<feature type="transmembrane region" description="Helical" evidence="13">
    <location>
        <begin position="186"/>
        <end position="210"/>
    </location>
</feature>
<dbReference type="GO" id="GO:0006955">
    <property type="term" value="P:immune response"/>
    <property type="evidence" value="ECO:0007669"/>
    <property type="project" value="TreeGrafter"/>
</dbReference>
<dbReference type="GO" id="GO:0019722">
    <property type="term" value="P:calcium-mediated signaling"/>
    <property type="evidence" value="ECO:0007669"/>
    <property type="project" value="TreeGrafter"/>
</dbReference>
<dbReference type="Pfam" id="PF00001">
    <property type="entry name" value="7tm_1"/>
    <property type="match status" value="1"/>
</dbReference>
<protein>
    <recommendedName>
        <fullName evidence="11">Chemokine C-C motif receptor-like 2</fullName>
    </recommendedName>
</protein>
<evidence type="ECO:0000256" key="10">
    <source>
        <dbReference type="ARBA" id="ARBA00053413"/>
    </source>
</evidence>
<keyword evidence="5 12" id="KW-0297">G-protein coupled receptor</keyword>
<evidence type="ECO:0000256" key="1">
    <source>
        <dbReference type="ARBA" id="ARBA00004651"/>
    </source>
</evidence>
<evidence type="ECO:0000256" key="8">
    <source>
        <dbReference type="ARBA" id="ARBA00023170"/>
    </source>
</evidence>
<keyword evidence="4 13" id="KW-1133">Transmembrane helix</keyword>
<evidence type="ECO:0000256" key="2">
    <source>
        <dbReference type="ARBA" id="ARBA00022475"/>
    </source>
</evidence>
<dbReference type="RefSeq" id="XP_011355635.1">
    <property type="nucleotide sequence ID" value="XM_011357333.2"/>
</dbReference>
<evidence type="ECO:0000256" key="5">
    <source>
        <dbReference type="ARBA" id="ARBA00023040"/>
    </source>
</evidence>